<feature type="transmembrane region" description="Helical" evidence="9">
    <location>
        <begin position="56"/>
        <end position="74"/>
    </location>
</feature>
<dbReference type="Pfam" id="PF01618">
    <property type="entry name" value="MotA_ExbB"/>
    <property type="match status" value="1"/>
</dbReference>
<evidence type="ECO:0000313" key="12">
    <source>
        <dbReference type="Proteomes" id="UP000544872"/>
    </source>
</evidence>
<dbReference type="EMBL" id="JACIIX010000001">
    <property type="protein sequence ID" value="MBB6208660.1"/>
    <property type="molecule type" value="Genomic_DNA"/>
</dbReference>
<keyword evidence="7 9" id="KW-1133">Transmembrane helix</keyword>
<evidence type="ECO:0000256" key="4">
    <source>
        <dbReference type="ARBA" id="ARBA00022475"/>
    </source>
</evidence>
<evidence type="ECO:0000256" key="7">
    <source>
        <dbReference type="ARBA" id="ARBA00022989"/>
    </source>
</evidence>
<evidence type="ECO:0000256" key="8">
    <source>
        <dbReference type="ARBA" id="ARBA00023136"/>
    </source>
</evidence>
<evidence type="ECO:0000313" key="11">
    <source>
        <dbReference type="EMBL" id="MBB6208660.1"/>
    </source>
</evidence>
<dbReference type="InterPro" id="IPR000540">
    <property type="entry name" value="Flag_MotA_CS"/>
</dbReference>
<dbReference type="AlphaFoldDB" id="A0A7W9ZC54"/>
<keyword evidence="4" id="KW-1003">Cell membrane</keyword>
<evidence type="ECO:0000256" key="6">
    <source>
        <dbReference type="ARBA" id="ARBA00022779"/>
    </source>
</evidence>
<evidence type="ECO:0000256" key="2">
    <source>
        <dbReference type="ARBA" id="ARBA00008038"/>
    </source>
</evidence>
<feature type="transmembrane region" description="Helical" evidence="9">
    <location>
        <begin position="171"/>
        <end position="191"/>
    </location>
</feature>
<evidence type="ECO:0000256" key="5">
    <source>
        <dbReference type="ARBA" id="ARBA00022692"/>
    </source>
</evidence>
<organism evidence="11 12">
    <name type="scientific">Novispirillum itersonii</name>
    <name type="common">Aquaspirillum itersonii</name>
    <dbReference type="NCBI Taxonomy" id="189"/>
    <lineage>
        <taxon>Bacteria</taxon>
        <taxon>Pseudomonadati</taxon>
        <taxon>Pseudomonadota</taxon>
        <taxon>Alphaproteobacteria</taxon>
        <taxon>Rhodospirillales</taxon>
        <taxon>Novispirillaceae</taxon>
        <taxon>Novispirillum</taxon>
    </lineage>
</organism>
<feature type="transmembrane region" description="Helical" evidence="9">
    <location>
        <begin position="203"/>
        <end position="222"/>
    </location>
</feature>
<proteinExistence type="inferred from homology"/>
<gene>
    <name evidence="11" type="ORF">FHS48_000041</name>
</gene>
<dbReference type="InterPro" id="IPR047055">
    <property type="entry name" value="MotA-like"/>
</dbReference>
<reference evidence="11 12" key="1">
    <citation type="submission" date="2020-08" db="EMBL/GenBank/DDBJ databases">
        <title>Genomic Encyclopedia of Type Strains, Phase IV (KMG-IV): sequencing the most valuable type-strain genomes for metagenomic binning, comparative biology and taxonomic classification.</title>
        <authorList>
            <person name="Goeker M."/>
        </authorList>
    </citation>
    <scope>NUCLEOTIDE SEQUENCE [LARGE SCALE GENOMIC DNA]</scope>
    <source>
        <strain evidence="11 12">DSM 11590</strain>
    </source>
</reference>
<dbReference type="GO" id="GO:0006935">
    <property type="term" value="P:chemotaxis"/>
    <property type="evidence" value="ECO:0007669"/>
    <property type="project" value="InterPro"/>
</dbReference>
<evidence type="ECO:0000256" key="3">
    <source>
        <dbReference type="ARBA" id="ARBA00022448"/>
    </source>
</evidence>
<comment type="similarity">
    <text evidence="2">Belongs to the MotA family.</text>
</comment>
<keyword evidence="8 9" id="KW-0472">Membrane</keyword>
<comment type="subcellular location">
    <subcellularLocation>
        <location evidence="1">Cell membrane</location>
        <topology evidence="1">Multi-pass membrane protein</topology>
    </subcellularLocation>
</comment>
<sequence length="277" mass="29828">MAEETRPSSPPILRIGRRWGLIDGATLFGIAGAFLLMALAIVLGGSVLAFFDFPSVLIVICGTVLITTASFSWGDMLRAAQDLGQTVRQRTRSGPDAARDVLRLADFARRHGILTLQGNIVGALKDQPVLQNGLKLVIEGTPDTEVEVLLRRDIAAQQSRIDKSATVLRRAAEISPAMGLIGTLIGLVQMLSQLSNPSAIGPGMAVALLTTFYGAILSNMVFSPLASKMERNSAEDQLIQHIHLLGVLSICRKDSPRRLEMQVNSLLPADQRVEGLQ</sequence>
<dbReference type="GO" id="GO:0071978">
    <property type="term" value="P:bacterial-type flagellum-dependent swarming motility"/>
    <property type="evidence" value="ECO:0007669"/>
    <property type="project" value="InterPro"/>
</dbReference>
<dbReference type="Proteomes" id="UP000544872">
    <property type="component" value="Unassembled WGS sequence"/>
</dbReference>
<evidence type="ECO:0000259" key="10">
    <source>
        <dbReference type="Pfam" id="PF01618"/>
    </source>
</evidence>
<protein>
    <submittedName>
        <fullName evidence="11">Chemotaxis protein MotA</fullName>
    </submittedName>
</protein>
<evidence type="ECO:0000256" key="1">
    <source>
        <dbReference type="ARBA" id="ARBA00004651"/>
    </source>
</evidence>
<dbReference type="PANTHER" id="PTHR30433:SF2">
    <property type="entry name" value="MOTILITY PROTEIN A"/>
    <property type="match status" value="1"/>
</dbReference>
<dbReference type="PANTHER" id="PTHR30433">
    <property type="entry name" value="CHEMOTAXIS PROTEIN MOTA"/>
    <property type="match status" value="1"/>
</dbReference>
<keyword evidence="12" id="KW-1185">Reference proteome</keyword>
<keyword evidence="5 9" id="KW-0812">Transmembrane</keyword>
<keyword evidence="6" id="KW-0283">Flagellar rotation</keyword>
<accession>A0A7W9ZC54</accession>
<keyword evidence="3" id="KW-0813">Transport</keyword>
<comment type="caution">
    <text evidence="11">The sequence shown here is derived from an EMBL/GenBank/DDBJ whole genome shotgun (WGS) entry which is preliminary data.</text>
</comment>
<dbReference type="PROSITE" id="PS01307">
    <property type="entry name" value="MOTA"/>
    <property type="match status" value="1"/>
</dbReference>
<dbReference type="RefSeq" id="WP_184259813.1">
    <property type="nucleotide sequence ID" value="NZ_JACIIX010000001.1"/>
</dbReference>
<feature type="transmembrane region" description="Helical" evidence="9">
    <location>
        <begin position="21"/>
        <end position="50"/>
    </location>
</feature>
<dbReference type="InterPro" id="IPR002898">
    <property type="entry name" value="MotA_ExbB_proton_chnl"/>
</dbReference>
<feature type="domain" description="MotA/TolQ/ExbB proton channel" evidence="10">
    <location>
        <begin position="127"/>
        <end position="235"/>
    </location>
</feature>
<evidence type="ECO:0000256" key="9">
    <source>
        <dbReference type="SAM" id="Phobius"/>
    </source>
</evidence>
<name>A0A7W9ZC54_NOVIT</name>
<dbReference type="GO" id="GO:0005886">
    <property type="term" value="C:plasma membrane"/>
    <property type="evidence" value="ECO:0007669"/>
    <property type="project" value="UniProtKB-SubCell"/>
</dbReference>